<protein>
    <submittedName>
        <fullName evidence="1">Uncharacterized protein</fullName>
    </submittedName>
</protein>
<sequence length="63" mass="6621">MKLLGRKHVPVEARPFDGGNVPLVRLALGYDVFVMDTDEAIALASQLVAAVDDVREGAPDGGS</sequence>
<dbReference type="RefSeq" id="WP_201406078.1">
    <property type="nucleotide sequence ID" value="NZ_AP024255.1"/>
</dbReference>
<evidence type="ECO:0000313" key="1">
    <source>
        <dbReference type="EMBL" id="BCP00701.1"/>
    </source>
</evidence>
<dbReference type="AlphaFoldDB" id="A0A7R7RQW3"/>
<dbReference type="EMBL" id="AP024255">
    <property type="protein sequence ID" value="BCP00701.1"/>
    <property type="molecule type" value="Genomic_DNA"/>
</dbReference>
<dbReference type="Proteomes" id="UP000595205">
    <property type="component" value="Chromosome"/>
</dbReference>
<name>A0A7R7RQW3_MYCIT</name>
<evidence type="ECO:0000313" key="2">
    <source>
        <dbReference type="Proteomes" id="UP000595205"/>
    </source>
</evidence>
<accession>A0A7R7RQW3</accession>
<gene>
    <name evidence="1" type="ORF">MINTM018_34700</name>
</gene>
<organism evidence="1 2">
    <name type="scientific">Mycobacterium intracellulare</name>
    <dbReference type="NCBI Taxonomy" id="1767"/>
    <lineage>
        <taxon>Bacteria</taxon>
        <taxon>Bacillati</taxon>
        <taxon>Actinomycetota</taxon>
        <taxon>Actinomycetes</taxon>
        <taxon>Mycobacteriales</taxon>
        <taxon>Mycobacteriaceae</taxon>
        <taxon>Mycobacterium</taxon>
        <taxon>Mycobacterium avium complex (MAC)</taxon>
    </lineage>
</organism>
<reference evidence="1 2" key="1">
    <citation type="submission" date="2020-12" db="EMBL/GenBank/DDBJ databases">
        <title>Genome sequence of clinical Mycobacterium intracellulare strains.</title>
        <authorList>
            <person name="Tateishi Y."/>
            <person name="Matsumoto S."/>
            <person name="Fukushima Y."/>
            <person name="Nakajima C."/>
            <person name="Suzuki Y."/>
        </authorList>
    </citation>
    <scope>NUCLEOTIDE SEQUENCE [LARGE SCALE GENOMIC DNA]</scope>
    <source>
        <strain evidence="1 2">M018</strain>
    </source>
</reference>
<proteinExistence type="predicted"/>